<evidence type="ECO:0000256" key="3">
    <source>
        <dbReference type="ARBA" id="ARBA00023163"/>
    </source>
</evidence>
<proteinExistence type="predicted"/>
<dbReference type="InterPro" id="IPR000524">
    <property type="entry name" value="Tscrpt_reg_HTH_GntR"/>
</dbReference>
<evidence type="ECO:0000313" key="8">
    <source>
        <dbReference type="Proteomes" id="UP000326364"/>
    </source>
</evidence>
<dbReference type="Pfam" id="PF00392">
    <property type="entry name" value="GntR"/>
    <property type="match status" value="1"/>
</dbReference>
<reference evidence="7 8" key="1">
    <citation type="submission" date="2019-09" db="EMBL/GenBank/DDBJ databases">
        <authorList>
            <person name="Feng G."/>
        </authorList>
    </citation>
    <scope>NUCLEOTIDE SEQUENCE [LARGE SCALE GENOMIC DNA]</scope>
    <source>
        <strain evidence="6 7">KACC 19283</strain>
        <strain evidence="5 8">KACC 19284</strain>
    </source>
</reference>
<keyword evidence="3" id="KW-0804">Transcription</keyword>
<evidence type="ECO:0000259" key="4">
    <source>
        <dbReference type="PROSITE" id="PS50949"/>
    </source>
</evidence>
<dbReference type="InterPro" id="IPR036388">
    <property type="entry name" value="WH-like_DNA-bd_sf"/>
</dbReference>
<evidence type="ECO:0000256" key="1">
    <source>
        <dbReference type="ARBA" id="ARBA00023015"/>
    </source>
</evidence>
<dbReference type="Gene3D" id="1.10.10.10">
    <property type="entry name" value="Winged helix-like DNA-binding domain superfamily/Winged helix DNA-binding domain"/>
    <property type="match status" value="1"/>
</dbReference>
<name>A0A5J5HY22_9SPHN</name>
<dbReference type="InterPro" id="IPR036390">
    <property type="entry name" value="WH_DNA-bd_sf"/>
</dbReference>
<dbReference type="Proteomes" id="UP000326364">
    <property type="component" value="Unassembled WGS sequence"/>
</dbReference>
<dbReference type="AlphaFoldDB" id="A0A5J5HY22"/>
<dbReference type="EMBL" id="VYQA01000012">
    <property type="protein sequence ID" value="KAA9027727.1"/>
    <property type="molecule type" value="Genomic_DNA"/>
</dbReference>
<comment type="caution">
    <text evidence="6">The sequence shown here is derived from an EMBL/GenBank/DDBJ whole genome shotgun (WGS) entry which is preliminary data.</text>
</comment>
<protein>
    <submittedName>
        <fullName evidence="6">GntR family transcriptional regulator</fullName>
    </submittedName>
</protein>
<keyword evidence="8" id="KW-1185">Reference proteome</keyword>
<dbReference type="EMBL" id="VYQB01000012">
    <property type="protein sequence ID" value="KAA9014714.1"/>
    <property type="molecule type" value="Genomic_DNA"/>
</dbReference>
<dbReference type="PANTHER" id="PTHR43537:SF5">
    <property type="entry name" value="UXU OPERON TRANSCRIPTIONAL REGULATOR"/>
    <property type="match status" value="1"/>
</dbReference>
<accession>A0A5J5HY22</accession>
<gene>
    <name evidence="6" type="ORF">F4U95_16370</name>
    <name evidence="5" type="ORF">F4U96_16245</name>
</gene>
<keyword evidence="2" id="KW-0238">DNA-binding</keyword>
<evidence type="ECO:0000256" key="2">
    <source>
        <dbReference type="ARBA" id="ARBA00023125"/>
    </source>
</evidence>
<dbReference type="GO" id="GO:0003700">
    <property type="term" value="F:DNA-binding transcription factor activity"/>
    <property type="evidence" value="ECO:0007669"/>
    <property type="project" value="InterPro"/>
</dbReference>
<dbReference type="SUPFAM" id="SSF46785">
    <property type="entry name" value="Winged helix' DNA-binding domain"/>
    <property type="match status" value="1"/>
</dbReference>
<evidence type="ECO:0000313" key="7">
    <source>
        <dbReference type="Proteomes" id="UP000325933"/>
    </source>
</evidence>
<dbReference type="CDD" id="cd07377">
    <property type="entry name" value="WHTH_GntR"/>
    <property type="match status" value="1"/>
</dbReference>
<keyword evidence="1" id="KW-0805">Transcription regulation</keyword>
<dbReference type="PANTHER" id="PTHR43537">
    <property type="entry name" value="TRANSCRIPTIONAL REGULATOR, GNTR FAMILY"/>
    <property type="match status" value="1"/>
</dbReference>
<dbReference type="PROSITE" id="PS50949">
    <property type="entry name" value="HTH_GNTR"/>
    <property type="match status" value="1"/>
</dbReference>
<dbReference type="SMART" id="SM00345">
    <property type="entry name" value="HTH_GNTR"/>
    <property type="match status" value="1"/>
</dbReference>
<evidence type="ECO:0000313" key="6">
    <source>
        <dbReference type="EMBL" id="KAA9027727.1"/>
    </source>
</evidence>
<feature type="domain" description="HTH gntR-type" evidence="4">
    <location>
        <begin position="23"/>
        <end position="90"/>
    </location>
</feature>
<dbReference type="GO" id="GO:0003677">
    <property type="term" value="F:DNA binding"/>
    <property type="evidence" value="ECO:0007669"/>
    <property type="project" value="UniProtKB-KW"/>
</dbReference>
<evidence type="ECO:0000313" key="5">
    <source>
        <dbReference type="EMBL" id="KAA9014714.1"/>
    </source>
</evidence>
<sequence>MRMRARRAAMDFSGRSRMMRKAPKSYAAIYDAIFSRIAQGQYRPIHRIGITTLAQSLGVSTTPVREALRQLAGRDLVVERHREGFYLAPLNARAIISLYTAHELWMDRALQLHPASGYRAGRPRSLWRLFDNRASTTGDAAIISIRRYVDDRLAVLRRHEATILADMGERAQLFADALTRDDLAMARDISHAFHARCRNAAGQLANAFEGQGNVPRI</sequence>
<dbReference type="Proteomes" id="UP000325933">
    <property type="component" value="Unassembled WGS sequence"/>
</dbReference>
<organism evidence="6 7">
    <name type="scientific">Sphingobium limneticum</name>
    <dbReference type="NCBI Taxonomy" id="1007511"/>
    <lineage>
        <taxon>Bacteria</taxon>
        <taxon>Pseudomonadati</taxon>
        <taxon>Pseudomonadota</taxon>
        <taxon>Alphaproteobacteria</taxon>
        <taxon>Sphingomonadales</taxon>
        <taxon>Sphingomonadaceae</taxon>
        <taxon>Sphingobium</taxon>
    </lineage>
</organism>